<evidence type="ECO:0000313" key="1">
    <source>
        <dbReference type="EMBL" id="CAF1100122.1"/>
    </source>
</evidence>
<dbReference type="EMBL" id="CAJNOR010002220">
    <property type="protein sequence ID" value="CAF1264441.1"/>
    <property type="molecule type" value="Genomic_DNA"/>
</dbReference>
<keyword evidence="3" id="KW-1185">Reference proteome</keyword>
<evidence type="ECO:0008006" key="5">
    <source>
        <dbReference type="Google" id="ProtNLM"/>
    </source>
</evidence>
<dbReference type="Proteomes" id="UP000663852">
    <property type="component" value="Unassembled WGS sequence"/>
</dbReference>
<proteinExistence type="predicted"/>
<dbReference type="AlphaFoldDB" id="A0A814P5A5"/>
<dbReference type="Gene3D" id="3.90.1720.30">
    <property type="entry name" value="PPPDE domains"/>
    <property type="match status" value="1"/>
</dbReference>
<comment type="caution">
    <text evidence="1">The sequence shown here is derived from an EMBL/GenBank/DDBJ whole genome shotgun (WGS) entry which is preliminary data.</text>
</comment>
<organism evidence="1 4">
    <name type="scientific">Adineta ricciae</name>
    <name type="common">Rotifer</name>
    <dbReference type="NCBI Taxonomy" id="249248"/>
    <lineage>
        <taxon>Eukaryota</taxon>
        <taxon>Metazoa</taxon>
        <taxon>Spiralia</taxon>
        <taxon>Gnathifera</taxon>
        <taxon>Rotifera</taxon>
        <taxon>Eurotatoria</taxon>
        <taxon>Bdelloidea</taxon>
        <taxon>Adinetida</taxon>
        <taxon>Adinetidae</taxon>
        <taxon>Adineta</taxon>
    </lineage>
</organism>
<evidence type="ECO:0000313" key="3">
    <source>
        <dbReference type="Proteomes" id="UP000663828"/>
    </source>
</evidence>
<name>A0A814P5A5_ADIRI</name>
<protein>
    <recommendedName>
        <fullName evidence="5">PPPDE domain-containing protein</fullName>
    </recommendedName>
</protein>
<accession>A0A814P5A5</accession>
<dbReference type="EMBL" id="CAJNOJ010000097">
    <property type="protein sequence ID" value="CAF1100122.1"/>
    <property type="molecule type" value="Genomic_DNA"/>
</dbReference>
<dbReference type="InterPro" id="IPR042266">
    <property type="entry name" value="PPPDE_sf"/>
</dbReference>
<evidence type="ECO:0000313" key="2">
    <source>
        <dbReference type="EMBL" id="CAF1264441.1"/>
    </source>
</evidence>
<sequence>MGSNSSSGLVSRTVGSLTETSRRILGGASDPRAPHNDVIIFLDEENLDQRIPGWREMRSPVQIEFLGRAIRSALNQKHWAWLLKGETFYSLIEYGAEGIVIQYFPKERGITMVCGTIMGNDCEVRYDDRFSTTKTFNQIIQKVNTMKSDYSAQTYHAMKRNCRDFVRELGRYLDPSFHPADARTDTHLHTVSFGMIDPTFPKGRRVG</sequence>
<evidence type="ECO:0000313" key="4">
    <source>
        <dbReference type="Proteomes" id="UP000663852"/>
    </source>
</evidence>
<reference evidence="1" key="1">
    <citation type="submission" date="2021-02" db="EMBL/GenBank/DDBJ databases">
        <authorList>
            <person name="Nowell W R."/>
        </authorList>
    </citation>
    <scope>NUCLEOTIDE SEQUENCE</scope>
</reference>
<gene>
    <name evidence="1" type="ORF">EDS130_LOCUS19945</name>
    <name evidence="2" type="ORF">XAT740_LOCUS26955</name>
</gene>
<dbReference type="Proteomes" id="UP000663828">
    <property type="component" value="Unassembled WGS sequence"/>
</dbReference>